<dbReference type="Pfam" id="PF01327">
    <property type="entry name" value="Pep_deformylase"/>
    <property type="match status" value="1"/>
</dbReference>
<accession>A0ABS1J528</accession>
<dbReference type="InterPro" id="IPR036821">
    <property type="entry name" value="Peptide_deformylase_sf"/>
</dbReference>
<comment type="cofactor">
    <cofactor evidence="2">
        <name>Fe(2+)</name>
        <dbReference type="ChEBI" id="CHEBI:29033"/>
    </cofactor>
    <text evidence="2">Binds 1 Fe(2+) ion.</text>
</comment>
<feature type="binding site" evidence="2">
    <location>
        <position position="91"/>
    </location>
    <ligand>
        <name>Fe cation</name>
        <dbReference type="ChEBI" id="CHEBI:24875"/>
    </ligand>
</feature>
<dbReference type="HAMAP" id="MF_00163">
    <property type="entry name" value="Pep_deformylase"/>
    <property type="match status" value="1"/>
</dbReference>
<feature type="binding site" evidence="2">
    <location>
        <position position="137"/>
    </location>
    <ligand>
        <name>Fe cation</name>
        <dbReference type="ChEBI" id="CHEBI:24875"/>
    </ligand>
</feature>
<dbReference type="PANTHER" id="PTHR10458">
    <property type="entry name" value="PEPTIDE DEFORMYLASE"/>
    <property type="match status" value="1"/>
</dbReference>
<comment type="function">
    <text evidence="2">Removes the formyl group from the N-terminal Met of newly synthesized proteins. Requires at least a dipeptide for an efficient rate of reaction. N-terminal L-methionine is a prerequisite for activity but the enzyme has broad specificity at other positions.</text>
</comment>
<sequence>MAVRPVVLEGEPVLRQVADEVQNIDREIHKLLDDMADTMYEYHGIGLAAPQVGVPLRVIVVDYGDEYGGLIEMINPVITEKSGSVVDVEGCLSIPGLRGHVERFDKLTIRFKQRDGETYEMKPEGYFARVFQHEIDHLDGILYTDKAIDTFPVDESEQIPEDEQ</sequence>
<dbReference type="SUPFAM" id="SSF56420">
    <property type="entry name" value="Peptide deformylase"/>
    <property type="match status" value="1"/>
</dbReference>
<dbReference type="CDD" id="cd00487">
    <property type="entry name" value="Pep_deformylase"/>
    <property type="match status" value="1"/>
</dbReference>
<evidence type="ECO:0000313" key="4">
    <source>
        <dbReference type="Proteomes" id="UP000602284"/>
    </source>
</evidence>
<comment type="similarity">
    <text evidence="1 2">Belongs to the polypeptide deformylase family.</text>
</comment>
<dbReference type="PRINTS" id="PR01576">
    <property type="entry name" value="PDEFORMYLASE"/>
</dbReference>
<keyword evidence="4" id="KW-1185">Reference proteome</keyword>
<organism evidence="3 4">
    <name type="scientific">Tumebacillus amylolyticus</name>
    <dbReference type="NCBI Taxonomy" id="2801339"/>
    <lineage>
        <taxon>Bacteria</taxon>
        <taxon>Bacillati</taxon>
        <taxon>Bacillota</taxon>
        <taxon>Bacilli</taxon>
        <taxon>Bacillales</taxon>
        <taxon>Alicyclobacillaceae</taxon>
        <taxon>Tumebacillus</taxon>
    </lineage>
</organism>
<name>A0ABS1J528_9BACL</name>
<keyword evidence="2" id="KW-0408">Iron</keyword>
<dbReference type="InterPro" id="IPR023635">
    <property type="entry name" value="Peptide_deformylase"/>
</dbReference>
<feature type="binding site" evidence="2">
    <location>
        <position position="133"/>
    </location>
    <ligand>
        <name>Fe cation</name>
        <dbReference type="ChEBI" id="CHEBI:24875"/>
    </ligand>
</feature>
<keyword evidence="2" id="KW-0479">Metal-binding</keyword>
<proteinExistence type="inferred from homology"/>
<dbReference type="PIRSF" id="PIRSF004749">
    <property type="entry name" value="Pep_def"/>
    <property type="match status" value="1"/>
</dbReference>
<keyword evidence="2" id="KW-0648">Protein biosynthesis</keyword>
<dbReference type="NCBIfam" id="TIGR00079">
    <property type="entry name" value="pept_deformyl"/>
    <property type="match status" value="1"/>
</dbReference>
<dbReference type="Proteomes" id="UP000602284">
    <property type="component" value="Unassembled WGS sequence"/>
</dbReference>
<dbReference type="GO" id="GO:0042586">
    <property type="term" value="F:peptide deformylase activity"/>
    <property type="evidence" value="ECO:0007669"/>
    <property type="project" value="UniProtKB-EC"/>
</dbReference>
<evidence type="ECO:0000256" key="2">
    <source>
        <dbReference type="HAMAP-Rule" id="MF_00163"/>
    </source>
</evidence>
<dbReference type="EMBL" id="JAEQNB010000001">
    <property type="protein sequence ID" value="MBL0385386.1"/>
    <property type="molecule type" value="Genomic_DNA"/>
</dbReference>
<dbReference type="EC" id="3.5.1.88" evidence="2"/>
<comment type="caution">
    <text evidence="3">The sequence shown here is derived from an EMBL/GenBank/DDBJ whole genome shotgun (WGS) entry which is preliminary data.</text>
</comment>
<dbReference type="RefSeq" id="WP_201630649.1">
    <property type="nucleotide sequence ID" value="NZ_JAEQNB010000001.1"/>
</dbReference>
<evidence type="ECO:0000313" key="3">
    <source>
        <dbReference type="EMBL" id="MBL0385386.1"/>
    </source>
</evidence>
<comment type="catalytic activity">
    <reaction evidence="2">
        <text>N-terminal N-formyl-L-methionyl-[peptide] + H2O = N-terminal L-methionyl-[peptide] + formate</text>
        <dbReference type="Rhea" id="RHEA:24420"/>
        <dbReference type="Rhea" id="RHEA-COMP:10639"/>
        <dbReference type="Rhea" id="RHEA-COMP:10640"/>
        <dbReference type="ChEBI" id="CHEBI:15377"/>
        <dbReference type="ChEBI" id="CHEBI:15740"/>
        <dbReference type="ChEBI" id="CHEBI:49298"/>
        <dbReference type="ChEBI" id="CHEBI:64731"/>
        <dbReference type="EC" id="3.5.1.88"/>
    </reaction>
</comment>
<dbReference type="Gene3D" id="3.90.45.10">
    <property type="entry name" value="Peptide deformylase"/>
    <property type="match status" value="1"/>
</dbReference>
<protein>
    <recommendedName>
        <fullName evidence="2">Peptide deformylase</fullName>
        <shortName evidence="2">PDF</shortName>
        <ecNumber evidence="2">3.5.1.88</ecNumber>
    </recommendedName>
    <alternativeName>
        <fullName evidence="2">Polypeptide deformylase</fullName>
    </alternativeName>
</protein>
<reference evidence="3 4" key="1">
    <citation type="submission" date="2021-01" db="EMBL/GenBank/DDBJ databases">
        <title>Tumebacillus sp. strain ITR2 16S ribosomal RNA gene Genome sequencing and assembly.</title>
        <authorList>
            <person name="Kang M."/>
        </authorList>
    </citation>
    <scope>NUCLEOTIDE SEQUENCE [LARGE SCALE GENOMIC DNA]</scope>
    <source>
        <strain evidence="3 4">ITR2</strain>
    </source>
</reference>
<gene>
    <name evidence="2 3" type="primary">def</name>
    <name evidence="3" type="ORF">JJB07_01890</name>
</gene>
<keyword evidence="2 3" id="KW-0378">Hydrolase</keyword>
<dbReference type="PANTHER" id="PTHR10458:SF22">
    <property type="entry name" value="PEPTIDE DEFORMYLASE"/>
    <property type="match status" value="1"/>
</dbReference>
<evidence type="ECO:0000256" key="1">
    <source>
        <dbReference type="ARBA" id="ARBA00010759"/>
    </source>
</evidence>
<dbReference type="NCBIfam" id="NF001159">
    <property type="entry name" value="PRK00150.1-3"/>
    <property type="match status" value="1"/>
</dbReference>
<feature type="active site" evidence="2">
    <location>
        <position position="134"/>
    </location>
</feature>